<sequence>MALGALWEIFEFLLDNTLSLNMQKARDLCALGTFYCDTRLGVVDTMYDLILDAAGALYASVTGYFYLNRKTPSLFHRLVREFEEKNRRLFRKKRLDKK</sequence>
<dbReference type="Proteomes" id="UP000230729">
    <property type="component" value="Unassembled WGS sequence"/>
</dbReference>
<dbReference type="AlphaFoldDB" id="A0A2G9ZJW7"/>
<keyword evidence="1" id="KW-0472">Membrane</keyword>
<reference evidence="2 3" key="1">
    <citation type="submission" date="2017-09" db="EMBL/GenBank/DDBJ databases">
        <title>Depth-based differentiation of microbial function through sediment-hosted aquifers and enrichment of novel symbionts in the deep terrestrial subsurface.</title>
        <authorList>
            <person name="Probst A.J."/>
            <person name="Ladd B."/>
            <person name="Jarett J.K."/>
            <person name="Geller-Mcgrath D.E."/>
            <person name="Sieber C.M."/>
            <person name="Emerson J.B."/>
            <person name="Anantharaman K."/>
            <person name="Thomas B.C."/>
            <person name="Malmstrom R."/>
            <person name="Stieglmeier M."/>
            <person name="Klingl A."/>
            <person name="Woyke T."/>
            <person name="Ryan C.M."/>
            <person name="Banfield J.F."/>
        </authorList>
    </citation>
    <scope>NUCLEOTIDE SEQUENCE [LARGE SCALE GENOMIC DNA]</scope>
    <source>
        <strain evidence="2">CG23_combo_of_CG06-09_8_20_14_all_49_15</strain>
    </source>
</reference>
<comment type="caution">
    <text evidence="2">The sequence shown here is derived from an EMBL/GenBank/DDBJ whole genome shotgun (WGS) entry which is preliminary data.</text>
</comment>
<evidence type="ECO:0000313" key="3">
    <source>
        <dbReference type="Proteomes" id="UP000230729"/>
    </source>
</evidence>
<keyword evidence="1" id="KW-0812">Transmembrane</keyword>
<dbReference type="EMBL" id="PCSD01000099">
    <property type="protein sequence ID" value="PIP33454.1"/>
    <property type="molecule type" value="Genomic_DNA"/>
</dbReference>
<accession>A0A2G9ZJW7</accession>
<gene>
    <name evidence="2" type="ORF">COX22_04265</name>
</gene>
<evidence type="ECO:0000256" key="1">
    <source>
        <dbReference type="SAM" id="Phobius"/>
    </source>
</evidence>
<organism evidence="2 3">
    <name type="scientific">Candidatus Falkowbacteria bacterium CG23_combo_of_CG06-09_8_20_14_all_49_15</name>
    <dbReference type="NCBI Taxonomy" id="1974572"/>
    <lineage>
        <taxon>Bacteria</taxon>
        <taxon>Candidatus Falkowiibacteriota</taxon>
    </lineage>
</organism>
<protein>
    <submittedName>
        <fullName evidence="2">Uncharacterized protein</fullName>
    </submittedName>
</protein>
<evidence type="ECO:0000313" key="2">
    <source>
        <dbReference type="EMBL" id="PIP33454.1"/>
    </source>
</evidence>
<proteinExistence type="predicted"/>
<dbReference type="Pfam" id="PF09997">
    <property type="entry name" value="DUF2238"/>
    <property type="match status" value="1"/>
</dbReference>
<feature type="transmembrane region" description="Helical" evidence="1">
    <location>
        <begin position="49"/>
        <end position="67"/>
    </location>
</feature>
<keyword evidence="1" id="KW-1133">Transmembrane helix</keyword>
<dbReference type="InterPro" id="IPR014509">
    <property type="entry name" value="YjdF-like"/>
</dbReference>
<name>A0A2G9ZJW7_9BACT</name>